<dbReference type="GO" id="GO:0016020">
    <property type="term" value="C:membrane"/>
    <property type="evidence" value="ECO:0007669"/>
    <property type="project" value="UniProtKB-SubCell"/>
</dbReference>
<feature type="domain" description="Methyl-accepting transducer" evidence="6">
    <location>
        <begin position="366"/>
        <end position="602"/>
    </location>
</feature>
<dbReference type="PROSITE" id="PS50885">
    <property type="entry name" value="HAMP"/>
    <property type="match status" value="1"/>
</dbReference>
<dbReference type="Pfam" id="PF00015">
    <property type="entry name" value="MCPsignal"/>
    <property type="match status" value="1"/>
</dbReference>
<dbReference type="Proteomes" id="UP000199527">
    <property type="component" value="Unassembled WGS sequence"/>
</dbReference>
<evidence type="ECO:0000259" key="6">
    <source>
        <dbReference type="PROSITE" id="PS50111"/>
    </source>
</evidence>
<reference evidence="9" key="1">
    <citation type="submission" date="2016-10" db="EMBL/GenBank/DDBJ databases">
        <authorList>
            <person name="Varghese N."/>
            <person name="Submissions S."/>
        </authorList>
    </citation>
    <scope>NUCLEOTIDE SEQUENCE [LARGE SCALE GENOMIC DNA]</scope>
    <source>
        <strain evidence="9">DSM 23317</strain>
    </source>
</reference>
<dbReference type="CDD" id="cd18773">
    <property type="entry name" value="PDC1_HK_sensor"/>
    <property type="match status" value="1"/>
</dbReference>
<dbReference type="PANTHER" id="PTHR32089:SF55">
    <property type="entry name" value="METHYL ACCEPTING SENSORY TRANSDUCER WITH CACHE_2 SMALL MOLECULE BINDING DOMAIN"/>
    <property type="match status" value="1"/>
</dbReference>
<dbReference type="PROSITE" id="PS50111">
    <property type="entry name" value="CHEMOTAXIS_TRANSDUC_2"/>
    <property type="match status" value="1"/>
</dbReference>
<dbReference type="Gene3D" id="3.30.450.20">
    <property type="entry name" value="PAS domain"/>
    <property type="match status" value="2"/>
</dbReference>
<evidence type="ECO:0000313" key="8">
    <source>
        <dbReference type="EMBL" id="SDJ75840.1"/>
    </source>
</evidence>
<organism evidence="8 9">
    <name type="scientific">Ferrimonas sediminum</name>
    <dbReference type="NCBI Taxonomy" id="718193"/>
    <lineage>
        <taxon>Bacteria</taxon>
        <taxon>Pseudomonadati</taxon>
        <taxon>Pseudomonadota</taxon>
        <taxon>Gammaproteobacteria</taxon>
        <taxon>Alteromonadales</taxon>
        <taxon>Ferrimonadaceae</taxon>
        <taxon>Ferrimonas</taxon>
    </lineage>
</organism>
<protein>
    <submittedName>
        <fullName evidence="8">Methyl-accepting chemotaxis protein</fullName>
    </submittedName>
</protein>
<keyword evidence="5" id="KW-1133">Transmembrane helix</keyword>
<comment type="similarity">
    <text evidence="3">Belongs to the methyl-accepting chemotaxis (MCP) protein family.</text>
</comment>
<accession>A0A1G8WE94</accession>
<dbReference type="InterPro" id="IPR003660">
    <property type="entry name" value="HAMP_dom"/>
</dbReference>
<dbReference type="AlphaFoldDB" id="A0A1G8WE94"/>
<proteinExistence type="inferred from homology"/>
<dbReference type="GO" id="GO:0007165">
    <property type="term" value="P:signal transduction"/>
    <property type="evidence" value="ECO:0007669"/>
    <property type="project" value="UniProtKB-KW"/>
</dbReference>
<keyword evidence="2 4" id="KW-0807">Transducer</keyword>
<dbReference type="Pfam" id="PF00672">
    <property type="entry name" value="HAMP"/>
    <property type="match status" value="1"/>
</dbReference>
<evidence type="ECO:0000256" key="2">
    <source>
        <dbReference type="ARBA" id="ARBA00023224"/>
    </source>
</evidence>
<dbReference type="GO" id="GO:0006935">
    <property type="term" value="P:chemotaxis"/>
    <property type="evidence" value="ECO:0007669"/>
    <property type="project" value="InterPro"/>
</dbReference>
<sequence length="639" mass="68177">MKGIGFKASLMLLSLSLLVMALLVTSVISARNLQQAVSHQVRTAMQESVNSESESISRFIEQGDRAVQGLAQIFDQAKGKTDEYYLRTLQDAEKISGIDGLMIGMESGAGYASQAFPGWPGGILDRLATDVTARSWYQLGRQRADSQVTDVYFINGASTPYLSMVKRTRDGVVAASLSMSTLSNIVEAVDIVDGTIAIVTEASGNIIGTTSQFAPLQTNLSAVPGLGERASQVLASEQLFSNYSLNGIDKLVISKRIELPGGKQWFFLIAVEEEVAFAAVSDANRTAIITAIISILVSALVLVVMLQRQYRPIIALKERVLDLAEGEGDLTQRMQVNSHDDLGQIAQGINTMVGSLQTMMLEVRQASGQLAHGVEVLKAQAEENESTLAGHMSETDQVVTAMEELNTTAETVASSAAEAAQFTEEANRAGEESKLIVTQAQSNVSALVGEVDVTADNIQNMSDETQNINAILTVIGEIADQTNLLALNAAIEAARAGEQGRGFAVVADEVRALAGRTQQSTAEIESALAVLLQGSQTVVSAMAGTRKTCEETANGAKEVSHSLETMSNFVRDINDLSSQIATAAEEQSSVSQEISRNMAAIREMVLRLSESGNKTLDETNSLAAINTQLMGVVGRFKLD</sequence>
<keyword evidence="5" id="KW-0812">Transmembrane</keyword>
<keyword evidence="5" id="KW-0472">Membrane</keyword>
<keyword evidence="9" id="KW-1185">Reference proteome</keyword>
<dbReference type="OrthoDB" id="2489132at2"/>
<dbReference type="PANTHER" id="PTHR32089">
    <property type="entry name" value="METHYL-ACCEPTING CHEMOTAXIS PROTEIN MCPB"/>
    <property type="match status" value="1"/>
</dbReference>
<dbReference type="SMART" id="SM00304">
    <property type="entry name" value="HAMP"/>
    <property type="match status" value="1"/>
</dbReference>
<evidence type="ECO:0000256" key="3">
    <source>
        <dbReference type="ARBA" id="ARBA00029447"/>
    </source>
</evidence>
<dbReference type="CDD" id="cd06225">
    <property type="entry name" value="HAMP"/>
    <property type="match status" value="1"/>
</dbReference>
<feature type="transmembrane region" description="Helical" evidence="5">
    <location>
        <begin position="287"/>
        <end position="306"/>
    </location>
</feature>
<dbReference type="SMART" id="SM00283">
    <property type="entry name" value="MA"/>
    <property type="match status" value="1"/>
</dbReference>
<gene>
    <name evidence="8" type="ORF">SAMN04488540_11312</name>
</gene>
<dbReference type="SUPFAM" id="SSF58104">
    <property type="entry name" value="Methyl-accepting chemotaxis protein (MCP) signaling domain"/>
    <property type="match status" value="1"/>
</dbReference>
<dbReference type="InterPro" id="IPR004090">
    <property type="entry name" value="Chemotax_Me-accpt_rcpt"/>
</dbReference>
<dbReference type="GO" id="GO:0004888">
    <property type="term" value="F:transmembrane signaling receptor activity"/>
    <property type="evidence" value="ECO:0007669"/>
    <property type="project" value="InterPro"/>
</dbReference>
<dbReference type="EMBL" id="FNEM01000013">
    <property type="protein sequence ID" value="SDJ75840.1"/>
    <property type="molecule type" value="Genomic_DNA"/>
</dbReference>
<evidence type="ECO:0000259" key="7">
    <source>
        <dbReference type="PROSITE" id="PS50885"/>
    </source>
</evidence>
<dbReference type="FunFam" id="1.10.287.950:FF:000001">
    <property type="entry name" value="Methyl-accepting chemotaxis sensory transducer"/>
    <property type="match status" value="1"/>
</dbReference>
<feature type="domain" description="HAMP" evidence="7">
    <location>
        <begin position="307"/>
        <end position="361"/>
    </location>
</feature>
<evidence type="ECO:0000256" key="5">
    <source>
        <dbReference type="SAM" id="Phobius"/>
    </source>
</evidence>
<dbReference type="InterPro" id="IPR004089">
    <property type="entry name" value="MCPsignal_dom"/>
</dbReference>
<comment type="subcellular location">
    <subcellularLocation>
        <location evidence="1">Membrane</location>
    </subcellularLocation>
</comment>
<name>A0A1G8WE94_9GAMM</name>
<dbReference type="CDD" id="cd11386">
    <property type="entry name" value="MCP_signal"/>
    <property type="match status" value="1"/>
</dbReference>
<evidence type="ECO:0000313" key="9">
    <source>
        <dbReference type="Proteomes" id="UP000199527"/>
    </source>
</evidence>
<evidence type="ECO:0000256" key="1">
    <source>
        <dbReference type="ARBA" id="ARBA00004370"/>
    </source>
</evidence>
<dbReference type="Gene3D" id="1.10.287.950">
    <property type="entry name" value="Methyl-accepting chemotaxis protein"/>
    <property type="match status" value="1"/>
</dbReference>
<evidence type="ECO:0000256" key="4">
    <source>
        <dbReference type="PROSITE-ProRule" id="PRU00284"/>
    </source>
</evidence>
<dbReference type="PRINTS" id="PR00260">
    <property type="entry name" value="CHEMTRNSDUCR"/>
</dbReference>
<dbReference type="RefSeq" id="WP_090366432.1">
    <property type="nucleotide sequence ID" value="NZ_FNEM01000013.1"/>
</dbReference>